<protein>
    <submittedName>
        <fullName evidence="1">Uncharacterized protein</fullName>
    </submittedName>
</protein>
<dbReference type="PANTHER" id="PTHR35043:SF7">
    <property type="entry name" value="TRANSCRIPTION FACTOR DOMAIN-CONTAINING PROTEIN"/>
    <property type="match status" value="1"/>
</dbReference>
<gene>
    <name evidence="1" type="ORF">MFIFM68171_05704</name>
</gene>
<dbReference type="PANTHER" id="PTHR35043">
    <property type="entry name" value="TRANSCRIPTION FACTOR DOMAIN-CONTAINING PROTEIN"/>
    <property type="match status" value="1"/>
</dbReference>
<keyword evidence="2" id="KW-1185">Reference proteome</keyword>
<reference evidence="1 2" key="1">
    <citation type="submission" date="2024-09" db="EMBL/GenBank/DDBJ databases">
        <title>Itraconazole resistance in Madurella fahalii resulting from another homologue of gene encoding cytochrome P450 14-alpha sterol demethylase (CYP51).</title>
        <authorList>
            <person name="Yoshioka I."/>
            <person name="Fahal A.H."/>
            <person name="Kaneko S."/>
            <person name="Yaguchi T."/>
        </authorList>
    </citation>
    <scope>NUCLEOTIDE SEQUENCE [LARGE SCALE GENOMIC DNA]</scope>
    <source>
        <strain evidence="1 2">IFM 68171</strain>
    </source>
</reference>
<proteinExistence type="predicted"/>
<name>A0ABQ0GCS8_9PEZI</name>
<dbReference type="EMBL" id="BAAFSV010000003">
    <property type="protein sequence ID" value="GAB1315494.1"/>
    <property type="molecule type" value="Genomic_DNA"/>
</dbReference>
<evidence type="ECO:0000313" key="1">
    <source>
        <dbReference type="EMBL" id="GAB1315494.1"/>
    </source>
</evidence>
<sequence length="332" mass="36751">MGPLHVTFVLCVWTAVHPNIAIVPPRRESLALAYYRLSWMIAAALIPEGLVCTAVAQLKQARAMHGEWENYWPRNSAERRWLGMSGAFFVVMGGYVLKGDGPDSGSSPLEDASGKTAHHYGGRARTITAAGFRELLRHETPRDLIKEGRLDQAHFDRRNIEGKSKADALTKVIVTLQILWMVGQWVGRKVAGLPITLLEVHVLIQIPFSLIAYLCWLHKPLNVAMSITSPLSEAGLSELSRNEDAGNDEALPCTTPALVKEWIVDSKFVYMLLHVEYDITSCLDSVEAEIWMALMAVANGGLHCAAWAYISVRSLPDGAYSTVVWSDHVQHI</sequence>
<dbReference type="GeneID" id="98176447"/>
<dbReference type="RefSeq" id="XP_070917225.1">
    <property type="nucleotide sequence ID" value="XM_071061124.1"/>
</dbReference>
<evidence type="ECO:0000313" key="2">
    <source>
        <dbReference type="Proteomes" id="UP001628179"/>
    </source>
</evidence>
<comment type="caution">
    <text evidence="1">The sequence shown here is derived from an EMBL/GenBank/DDBJ whole genome shotgun (WGS) entry which is preliminary data.</text>
</comment>
<accession>A0ABQ0GCS8</accession>
<organism evidence="1 2">
    <name type="scientific">Madurella fahalii</name>
    <dbReference type="NCBI Taxonomy" id="1157608"/>
    <lineage>
        <taxon>Eukaryota</taxon>
        <taxon>Fungi</taxon>
        <taxon>Dikarya</taxon>
        <taxon>Ascomycota</taxon>
        <taxon>Pezizomycotina</taxon>
        <taxon>Sordariomycetes</taxon>
        <taxon>Sordariomycetidae</taxon>
        <taxon>Sordariales</taxon>
        <taxon>Sordariales incertae sedis</taxon>
        <taxon>Madurella</taxon>
    </lineage>
</organism>
<dbReference type="Proteomes" id="UP001628179">
    <property type="component" value="Unassembled WGS sequence"/>
</dbReference>